<keyword evidence="2" id="KW-1185">Reference proteome</keyword>
<dbReference type="KEGG" id="bths:CNY62_00810"/>
<proteinExistence type="predicted"/>
<organism evidence="1 2">
    <name type="scientific">Brochothrix thermosphacta</name>
    <name type="common">Microbacterium thermosphactum</name>
    <dbReference type="NCBI Taxonomy" id="2756"/>
    <lineage>
        <taxon>Bacteria</taxon>
        <taxon>Bacillati</taxon>
        <taxon>Bacillota</taxon>
        <taxon>Bacilli</taxon>
        <taxon>Bacillales</taxon>
        <taxon>Listeriaceae</taxon>
        <taxon>Brochothrix</taxon>
    </lineage>
</organism>
<dbReference type="RefSeq" id="WP_069126545.1">
    <property type="nucleotide sequence ID" value="NZ_CP023483.1"/>
</dbReference>
<evidence type="ECO:0000313" key="1">
    <source>
        <dbReference type="EMBL" id="ATF25032.1"/>
    </source>
</evidence>
<protein>
    <submittedName>
        <fullName evidence="1">DUF3969 domain-containing protein</fullName>
    </submittedName>
</protein>
<sequence length="109" mass="12523">MLMIGALESYKKGDISTDQLHAYVFTPATETTMAEMPCHKTIPELISENLYYEDDYNPGTRIRMADVAIAKAHYLLATLKELELEDPDNEYDGTYSNWWIPIDENEQSI</sequence>
<dbReference type="Proteomes" id="UP000243591">
    <property type="component" value="Chromosome"/>
</dbReference>
<evidence type="ECO:0000313" key="2">
    <source>
        <dbReference type="Proteomes" id="UP000243591"/>
    </source>
</evidence>
<gene>
    <name evidence="1" type="ORF">CNY62_00810</name>
</gene>
<accession>A0A1D2LI75</accession>
<name>A0A1D2LI75_BROTH</name>
<dbReference type="AlphaFoldDB" id="A0A1D2LI75"/>
<reference evidence="1 2" key="1">
    <citation type="submission" date="2017-09" db="EMBL/GenBank/DDBJ databases">
        <title>Complete Genome Sequences of Two Strains of the Meat Spoilage Bacterium Brochothrix thermosphacta Isolated from Ground Chicken.</title>
        <authorList>
            <person name="Paoli G.C."/>
            <person name="Wijey C."/>
            <person name="Chen C.-Y."/>
            <person name="Nguyen L."/>
            <person name="Yan X."/>
            <person name="Irwin P.L."/>
        </authorList>
    </citation>
    <scope>NUCLEOTIDE SEQUENCE [LARGE SCALE GENOMIC DNA]</scope>
    <source>
        <strain evidence="1 2">BI</strain>
    </source>
</reference>
<dbReference type="STRING" id="2756.BFR44_02535"/>
<dbReference type="EMBL" id="CP023483">
    <property type="protein sequence ID" value="ATF25032.1"/>
    <property type="molecule type" value="Genomic_DNA"/>
</dbReference>